<dbReference type="Proteomes" id="UP001194696">
    <property type="component" value="Unassembled WGS sequence"/>
</dbReference>
<evidence type="ECO:0000313" key="2">
    <source>
        <dbReference type="Proteomes" id="UP001194696"/>
    </source>
</evidence>
<sequence>MAPSDSVFDILELTQLIADNLSQHDLFFCCLVSRSFSATFTPHLWHSITINRNDAIPKFQSPEGRAGLLRNGHLIRVLRIYDPIALESFVEFGTTCANLVSLDVNHRVHHYTREVIRTTEMLSRGRRKGLIGAGQKQISRPPIFSVVTSSTGSGLFGAPAPSPFGLPRAPLPTGSVFSGASASSKAGFVAPSARVRSHAELQRDGETYLISVLERNPQLEFLVVPSHCLNCEAIVRIAGETLLSLKEFYSDADLWQGLFTINFGLADRNLTCLRMDQGPSSQVAQILTLAPFLKHLMLGGFYASNDNIVKEALLRHAPSLEHLEIATRDISSNILQALFCSAPFLRTLTTMAEDLGYRPHPEVELDALQIIDGPWTCTQLEVFECKILNVPRPDIVDTPLGHNLNLVLPPGPPFGPVTAEDQTPLTGAMLVAQQESHVVQRGVLRQLGRLNHLRVLSLGRGGRDWDHGDYSRLEIRGIRILAVDAYVDRNCLELSLESGLDELRGLQALEELNVYQLAHRIGLAEVQWMAEHWPSLKSIVGLRYSESDIEVAHGEELRTVGILEDSEPEHFRWMRENKPDIELS</sequence>
<comment type="caution">
    <text evidence="1">The sequence shown here is derived from an EMBL/GenBank/DDBJ whole genome shotgun (WGS) entry which is preliminary data.</text>
</comment>
<evidence type="ECO:0008006" key="3">
    <source>
        <dbReference type="Google" id="ProtNLM"/>
    </source>
</evidence>
<dbReference type="SUPFAM" id="SSF52047">
    <property type="entry name" value="RNI-like"/>
    <property type="match status" value="1"/>
</dbReference>
<dbReference type="InterPro" id="IPR032675">
    <property type="entry name" value="LRR_dom_sf"/>
</dbReference>
<evidence type="ECO:0000313" key="1">
    <source>
        <dbReference type="EMBL" id="KAG0279483.1"/>
    </source>
</evidence>
<dbReference type="Gene3D" id="3.80.10.10">
    <property type="entry name" value="Ribonuclease Inhibitor"/>
    <property type="match status" value="1"/>
</dbReference>
<reference evidence="1 2" key="1">
    <citation type="journal article" date="2020" name="Fungal Divers.">
        <title>Resolving the Mortierellaceae phylogeny through synthesis of multi-gene phylogenetics and phylogenomics.</title>
        <authorList>
            <person name="Vandepol N."/>
            <person name="Liber J."/>
            <person name="Desiro A."/>
            <person name="Na H."/>
            <person name="Kennedy M."/>
            <person name="Barry K."/>
            <person name="Grigoriev I.V."/>
            <person name="Miller A.N."/>
            <person name="O'Donnell K."/>
            <person name="Stajich J.E."/>
            <person name="Bonito G."/>
        </authorList>
    </citation>
    <scope>NUCLEOTIDE SEQUENCE [LARGE SCALE GENOMIC DNA]</scope>
    <source>
        <strain evidence="1 2">AD045</strain>
    </source>
</reference>
<protein>
    <recommendedName>
        <fullName evidence="3">F-box domain-containing protein</fullName>
    </recommendedName>
</protein>
<dbReference type="EMBL" id="JAAAIM010001348">
    <property type="protein sequence ID" value="KAG0279483.1"/>
    <property type="molecule type" value="Genomic_DNA"/>
</dbReference>
<proteinExistence type="predicted"/>
<organism evidence="1 2">
    <name type="scientific">Linnemannia gamsii</name>
    <dbReference type="NCBI Taxonomy" id="64522"/>
    <lineage>
        <taxon>Eukaryota</taxon>
        <taxon>Fungi</taxon>
        <taxon>Fungi incertae sedis</taxon>
        <taxon>Mucoromycota</taxon>
        <taxon>Mortierellomycotina</taxon>
        <taxon>Mortierellomycetes</taxon>
        <taxon>Mortierellales</taxon>
        <taxon>Mortierellaceae</taxon>
        <taxon>Linnemannia</taxon>
    </lineage>
</organism>
<keyword evidence="2" id="KW-1185">Reference proteome</keyword>
<accession>A0ABQ7JLM1</accession>
<name>A0ABQ7JLM1_9FUNG</name>
<gene>
    <name evidence="1" type="ORF">BGZ96_001949</name>
</gene>